<keyword evidence="1" id="KW-1133">Transmembrane helix</keyword>
<dbReference type="EMBL" id="JBHTBY010000001">
    <property type="protein sequence ID" value="MFC7319896.1"/>
    <property type="molecule type" value="Genomic_DNA"/>
</dbReference>
<protein>
    <recommendedName>
        <fullName evidence="4">DUF4083 domain-containing protein</fullName>
    </recommendedName>
</protein>
<organism evidence="2 3">
    <name type="scientific">Halobacillus campisalis</name>
    <dbReference type="NCBI Taxonomy" id="435909"/>
    <lineage>
        <taxon>Bacteria</taxon>
        <taxon>Bacillati</taxon>
        <taxon>Bacillota</taxon>
        <taxon>Bacilli</taxon>
        <taxon>Bacillales</taxon>
        <taxon>Bacillaceae</taxon>
        <taxon>Halobacillus</taxon>
    </lineage>
</organism>
<evidence type="ECO:0000313" key="3">
    <source>
        <dbReference type="Proteomes" id="UP001596494"/>
    </source>
</evidence>
<dbReference type="Proteomes" id="UP001596494">
    <property type="component" value="Unassembled WGS sequence"/>
</dbReference>
<keyword evidence="3" id="KW-1185">Reference proteome</keyword>
<feature type="transmembrane region" description="Helical" evidence="1">
    <location>
        <begin position="6"/>
        <end position="25"/>
    </location>
</feature>
<sequence length="61" mass="7311">MDFVIIIVIYVLFWIILLLSGFFIIKQRVSDRKKREKDLSEEVNRLSERVKVLKQGQSDEK</sequence>
<gene>
    <name evidence="2" type="ORF">ACFQMN_03220</name>
</gene>
<comment type="caution">
    <text evidence="2">The sequence shown here is derived from an EMBL/GenBank/DDBJ whole genome shotgun (WGS) entry which is preliminary data.</text>
</comment>
<name>A0ABW2K167_9BACI</name>
<dbReference type="RefSeq" id="WP_289215658.1">
    <property type="nucleotide sequence ID" value="NZ_JAPVRC010000003.1"/>
</dbReference>
<accession>A0ABW2K167</accession>
<evidence type="ECO:0000313" key="2">
    <source>
        <dbReference type="EMBL" id="MFC7319896.1"/>
    </source>
</evidence>
<keyword evidence="1" id="KW-0812">Transmembrane</keyword>
<reference evidence="3" key="1">
    <citation type="journal article" date="2019" name="Int. J. Syst. Evol. Microbiol.">
        <title>The Global Catalogue of Microorganisms (GCM) 10K type strain sequencing project: providing services to taxonomists for standard genome sequencing and annotation.</title>
        <authorList>
            <consortium name="The Broad Institute Genomics Platform"/>
            <consortium name="The Broad Institute Genome Sequencing Center for Infectious Disease"/>
            <person name="Wu L."/>
            <person name="Ma J."/>
        </authorList>
    </citation>
    <scope>NUCLEOTIDE SEQUENCE [LARGE SCALE GENOMIC DNA]</scope>
    <source>
        <strain evidence="3">CCUG 73951</strain>
    </source>
</reference>
<evidence type="ECO:0008006" key="4">
    <source>
        <dbReference type="Google" id="ProtNLM"/>
    </source>
</evidence>
<keyword evidence="1" id="KW-0472">Membrane</keyword>
<evidence type="ECO:0000256" key="1">
    <source>
        <dbReference type="SAM" id="Phobius"/>
    </source>
</evidence>
<proteinExistence type="predicted"/>